<dbReference type="EMBL" id="KQ085952">
    <property type="protein sequence ID" value="KLO13895.1"/>
    <property type="molecule type" value="Genomic_DNA"/>
</dbReference>
<dbReference type="InParanoid" id="A0A0H2RPN1"/>
<feature type="region of interest" description="Disordered" evidence="1">
    <location>
        <begin position="265"/>
        <end position="310"/>
    </location>
</feature>
<evidence type="ECO:0000313" key="2">
    <source>
        <dbReference type="EMBL" id="KLO13895.1"/>
    </source>
</evidence>
<protein>
    <submittedName>
        <fullName evidence="2">Uncharacterized protein</fullName>
    </submittedName>
</protein>
<proteinExistence type="predicted"/>
<reference evidence="2 3" key="1">
    <citation type="submission" date="2015-04" db="EMBL/GenBank/DDBJ databases">
        <title>Complete genome sequence of Schizopora paradoxa KUC8140, a cosmopolitan wood degrader in East Asia.</title>
        <authorList>
            <consortium name="DOE Joint Genome Institute"/>
            <person name="Min B."/>
            <person name="Park H."/>
            <person name="Jang Y."/>
            <person name="Kim J.-J."/>
            <person name="Kim K.H."/>
            <person name="Pangilinan J."/>
            <person name="Lipzen A."/>
            <person name="Riley R."/>
            <person name="Grigoriev I.V."/>
            <person name="Spatafora J.W."/>
            <person name="Choi I.-G."/>
        </authorList>
    </citation>
    <scope>NUCLEOTIDE SEQUENCE [LARGE SCALE GENOMIC DNA]</scope>
    <source>
        <strain evidence="2 3">KUC8140</strain>
    </source>
</reference>
<name>A0A0H2RPN1_9AGAM</name>
<evidence type="ECO:0000313" key="3">
    <source>
        <dbReference type="Proteomes" id="UP000053477"/>
    </source>
</evidence>
<dbReference type="Proteomes" id="UP000053477">
    <property type="component" value="Unassembled WGS sequence"/>
</dbReference>
<feature type="compositionally biased region" description="Basic residues" evidence="1">
    <location>
        <begin position="26"/>
        <end position="44"/>
    </location>
</feature>
<sequence>MRVRMDPSLRPTMEKSFPSEDDVALAKRRRQRTVKKERKRRQRREAKALETQGGLAEGEIELVVERKLEKGLEEILDAGKGARSSSFDSTETNRIDWADEVDASIPCLQPIFDASLQPRDLSCLRTDARSPWSSLCRRHQRIQRRQHNNQPSFSSAQHPQHLRCFTSRRSRADASTWWRRAPFAPSRSLPSRQRSDFRWQPPSSQYRDHCFKPRRAQMPLFTQRRPQYKTDRSTQTEPPPSRTANCSVQTDTPTAPLAIVLQDGAVQTDSPRTSDLGMQTTKEQPSKSSCAVQTDNPRTSDSGAQTTEDFPPKISRAVETSIPPLRTRIAPIVLNTVAETASPRDETFQALLRFEASPRYKTVLQALEPFHDLLFSYVAHPHGRYEPLPVTLPTDPAMQFVEMYVKGWFKTWLKNKT</sequence>
<dbReference type="AlphaFoldDB" id="A0A0H2RPN1"/>
<organism evidence="2 3">
    <name type="scientific">Schizopora paradoxa</name>
    <dbReference type="NCBI Taxonomy" id="27342"/>
    <lineage>
        <taxon>Eukaryota</taxon>
        <taxon>Fungi</taxon>
        <taxon>Dikarya</taxon>
        <taxon>Basidiomycota</taxon>
        <taxon>Agaricomycotina</taxon>
        <taxon>Agaricomycetes</taxon>
        <taxon>Hymenochaetales</taxon>
        <taxon>Schizoporaceae</taxon>
        <taxon>Schizopora</taxon>
    </lineage>
</organism>
<feature type="region of interest" description="Disordered" evidence="1">
    <location>
        <begin position="1"/>
        <end position="52"/>
    </location>
</feature>
<gene>
    <name evidence="2" type="ORF">SCHPADRAFT_997009</name>
</gene>
<keyword evidence="3" id="KW-1185">Reference proteome</keyword>
<feature type="region of interest" description="Disordered" evidence="1">
    <location>
        <begin position="141"/>
        <end position="163"/>
    </location>
</feature>
<feature type="compositionally biased region" description="Polar residues" evidence="1">
    <location>
        <begin position="265"/>
        <end position="308"/>
    </location>
</feature>
<feature type="region of interest" description="Disordered" evidence="1">
    <location>
        <begin position="185"/>
        <end position="248"/>
    </location>
</feature>
<accession>A0A0H2RPN1</accession>
<evidence type="ECO:0000256" key="1">
    <source>
        <dbReference type="SAM" id="MobiDB-lite"/>
    </source>
</evidence>